<keyword evidence="18" id="KW-1185">Reference proteome</keyword>
<keyword evidence="5" id="KW-0808">Transferase</keyword>
<dbReference type="Gene3D" id="3.30.40.10">
    <property type="entry name" value="Zinc/RING finger domain, C3HC4 (zinc finger)"/>
    <property type="match status" value="1"/>
</dbReference>
<dbReference type="GO" id="GO:0016020">
    <property type="term" value="C:membrane"/>
    <property type="evidence" value="ECO:0007669"/>
    <property type="project" value="UniProtKB-SubCell"/>
</dbReference>
<accession>A0AAV8SXK7</accession>
<evidence type="ECO:0000256" key="5">
    <source>
        <dbReference type="ARBA" id="ARBA00022679"/>
    </source>
</evidence>
<evidence type="ECO:0000256" key="10">
    <source>
        <dbReference type="ARBA" id="ARBA00022833"/>
    </source>
</evidence>
<dbReference type="EC" id="2.3.2.27" evidence="4"/>
<organism evidence="17 18">
    <name type="scientific">Erythroxylum novogranatense</name>
    <dbReference type="NCBI Taxonomy" id="1862640"/>
    <lineage>
        <taxon>Eukaryota</taxon>
        <taxon>Viridiplantae</taxon>
        <taxon>Streptophyta</taxon>
        <taxon>Embryophyta</taxon>
        <taxon>Tracheophyta</taxon>
        <taxon>Spermatophyta</taxon>
        <taxon>Magnoliopsida</taxon>
        <taxon>eudicotyledons</taxon>
        <taxon>Gunneridae</taxon>
        <taxon>Pentapetalae</taxon>
        <taxon>rosids</taxon>
        <taxon>fabids</taxon>
        <taxon>Malpighiales</taxon>
        <taxon>Erythroxylaceae</taxon>
        <taxon>Erythroxylum</taxon>
    </lineage>
</organism>
<keyword evidence="12 15" id="KW-0472">Membrane</keyword>
<evidence type="ECO:0000313" key="17">
    <source>
        <dbReference type="EMBL" id="KAJ8759043.1"/>
    </source>
</evidence>
<name>A0AAV8SXK7_9ROSI</name>
<keyword evidence="7" id="KW-0479">Metal-binding</keyword>
<dbReference type="PROSITE" id="PS50089">
    <property type="entry name" value="ZF_RING_2"/>
    <property type="match status" value="1"/>
</dbReference>
<dbReference type="CDD" id="cd16461">
    <property type="entry name" value="RING-H2_EL5-like"/>
    <property type="match status" value="1"/>
</dbReference>
<keyword evidence="11 15" id="KW-1133">Transmembrane helix</keyword>
<dbReference type="EMBL" id="JAIWQS010000007">
    <property type="protein sequence ID" value="KAJ8759043.1"/>
    <property type="molecule type" value="Genomic_DNA"/>
</dbReference>
<dbReference type="Pfam" id="PF13639">
    <property type="entry name" value="zf-RING_2"/>
    <property type="match status" value="1"/>
</dbReference>
<dbReference type="FunFam" id="3.30.40.10:FF:000231">
    <property type="entry name" value="RING-H2 finger protein ATL46"/>
    <property type="match status" value="1"/>
</dbReference>
<keyword evidence="6 15" id="KW-0812">Transmembrane</keyword>
<evidence type="ECO:0000256" key="4">
    <source>
        <dbReference type="ARBA" id="ARBA00012483"/>
    </source>
</evidence>
<evidence type="ECO:0000256" key="12">
    <source>
        <dbReference type="ARBA" id="ARBA00023136"/>
    </source>
</evidence>
<dbReference type="AlphaFoldDB" id="A0AAV8SXK7"/>
<dbReference type="SMART" id="SM00184">
    <property type="entry name" value="RING"/>
    <property type="match status" value="1"/>
</dbReference>
<evidence type="ECO:0000256" key="13">
    <source>
        <dbReference type="ARBA" id="ARBA00024209"/>
    </source>
</evidence>
<dbReference type="SUPFAM" id="SSF57850">
    <property type="entry name" value="RING/U-box"/>
    <property type="match status" value="1"/>
</dbReference>
<protein>
    <recommendedName>
        <fullName evidence="4">RING-type E3 ubiquitin transferase</fullName>
        <ecNumber evidence="4">2.3.2.27</ecNumber>
    </recommendedName>
</protein>
<evidence type="ECO:0000313" key="18">
    <source>
        <dbReference type="Proteomes" id="UP001159364"/>
    </source>
</evidence>
<evidence type="ECO:0000256" key="3">
    <source>
        <dbReference type="ARBA" id="ARBA00004906"/>
    </source>
</evidence>
<evidence type="ECO:0000256" key="7">
    <source>
        <dbReference type="ARBA" id="ARBA00022723"/>
    </source>
</evidence>
<keyword evidence="10" id="KW-0862">Zinc</keyword>
<evidence type="ECO:0000256" key="1">
    <source>
        <dbReference type="ARBA" id="ARBA00000900"/>
    </source>
</evidence>
<evidence type="ECO:0000256" key="2">
    <source>
        <dbReference type="ARBA" id="ARBA00004167"/>
    </source>
</evidence>
<proteinExistence type="inferred from homology"/>
<comment type="subcellular location">
    <subcellularLocation>
        <location evidence="2">Membrane</location>
        <topology evidence="2">Single-pass membrane protein</topology>
    </subcellularLocation>
</comment>
<evidence type="ECO:0000259" key="16">
    <source>
        <dbReference type="PROSITE" id="PS50089"/>
    </source>
</evidence>
<dbReference type="PANTHER" id="PTHR45768">
    <property type="entry name" value="E3 UBIQUITIN-PROTEIN LIGASE RNF13-LIKE"/>
    <property type="match status" value="1"/>
</dbReference>
<dbReference type="Proteomes" id="UP001159364">
    <property type="component" value="Linkage Group LG07"/>
</dbReference>
<comment type="similarity">
    <text evidence="13">Belongs to the RING-type zinc finger family. ATL subfamily.</text>
</comment>
<evidence type="ECO:0000256" key="11">
    <source>
        <dbReference type="ARBA" id="ARBA00022989"/>
    </source>
</evidence>
<feature type="domain" description="RING-type" evidence="16">
    <location>
        <begin position="141"/>
        <end position="183"/>
    </location>
</feature>
<dbReference type="InterPro" id="IPR013083">
    <property type="entry name" value="Znf_RING/FYVE/PHD"/>
</dbReference>
<comment type="pathway">
    <text evidence="3">Protein modification; protein ubiquitination.</text>
</comment>
<comment type="catalytic activity">
    <reaction evidence="1">
        <text>S-ubiquitinyl-[E2 ubiquitin-conjugating enzyme]-L-cysteine + [acceptor protein]-L-lysine = [E2 ubiquitin-conjugating enzyme]-L-cysteine + N(6)-ubiquitinyl-[acceptor protein]-L-lysine.</text>
        <dbReference type="EC" id="2.3.2.27"/>
    </reaction>
</comment>
<evidence type="ECO:0000256" key="15">
    <source>
        <dbReference type="SAM" id="Phobius"/>
    </source>
</evidence>
<dbReference type="PANTHER" id="PTHR45768:SF54">
    <property type="entry name" value="RING-H2 FINGER PROTEIN ATL47-LIKE"/>
    <property type="match status" value="1"/>
</dbReference>
<dbReference type="GO" id="GO:0061630">
    <property type="term" value="F:ubiquitin protein ligase activity"/>
    <property type="evidence" value="ECO:0007669"/>
    <property type="project" value="UniProtKB-EC"/>
</dbReference>
<dbReference type="GO" id="GO:0008270">
    <property type="term" value="F:zinc ion binding"/>
    <property type="evidence" value="ECO:0007669"/>
    <property type="project" value="UniProtKB-KW"/>
</dbReference>
<dbReference type="InterPro" id="IPR001841">
    <property type="entry name" value="Znf_RING"/>
</dbReference>
<sequence>MFCIRCQIKNEDGLFTHHPPAVSLISLSSSSPLPLPSDYQKQSSSGGQISPAILFIIVILAVVFFISGLLHLLVKLLIKHRSSSSLPESNRYPDMAGSDAFQRQLQQLFHLHDSGLDQAFIDALPVFLYKEIMGLKEPFDCAVCLYEFSENDKLRLLPLCSHAFHIDCIDTWLLSNSTCPLCRGTIFTPELPIQNPVFDLEEQREEEGGGGGGFTNNAAIGFSISQKAAERETVNSRRFFSVRLGKFGNSNGLVDTIEGETSNSNMDARRCYSMGSYQYIVADMDLRVTLQIGSSSSDGDVDEKKINIRSKGESFSVSKIWQWSRNGKIPSSSS</sequence>
<evidence type="ECO:0000256" key="8">
    <source>
        <dbReference type="ARBA" id="ARBA00022771"/>
    </source>
</evidence>
<reference evidence="17 18" key="1">
    <citation type="submission" date="2021-09" db="EMBL/GenBank/DDBJ databases">
        <title>Genomic insights and catalytic innovation underlie evolution of tropane alkaloids biosynthesis.</title>
        <authorList>
            <person name="Wang Y.-J."/>
            <person name="Tian T."/>
            <person name="Huang J.-P."/>
            <person name="Huang S.-X."/>
        </authorList>
    </citation>
    <scope>NUCLEOTIDE SEQUENCE [LARGE SCALE GENOMIC DNA]</scope>
    <source>
        <strain evidence="17">KIB-2018</strain>
        <tissue evidence="17">Leaf</tissue>
    </source>
</reference>
<keyword evidence="8 14" id="KW-0863">Zinc-finger</keyword>
<evidence type="ECO:0000256" key="6">
    <source>
        <dbReference type="ARBA" id="ARBA00022692"/>
    </source>
</evidence>
<dbReference type="GO" id="GO:0031625">
    <property type="term" value="F:ubiquitin protein ligase binding"/>
    <property type="evidence" value="ECO:0007669"/>
    <property type="project" value="TreeGrafter"/>
</dbReference>
<gene>
    <name evidence="17" type="ORF">K2173_003281</name>
</gene>
<evidence type="ECO:0000256" key="14">
    <source>
        <dbReference type="PROSITE-ProRule" id="PRU00175"/>
    </source>
</evidence>
<feature type="transmembrane region" description="Helical" evidence="15">
    <location>
        <begin position="52"/>
        <end position="74"/>
    </location>
</feature>
<keyword evidence="9" id="KW-0833">Ubl conjugation pathway</keyword>
<evidence type="ECO:0000256" key="9">
    <source>
        <dbReference type="ARBA" id="ARBA00022786"/>
    </source>
</evidence>
<comment type="caution">
    <text evidence="17">The sequence shown here is derived from an EMBL/GenBank/DDBJ whole genome shotgun (WGS) entry which is preliminary data.</text>
</comment>